<dbReference type="PANTHER" id="PTHR33993:SF1">
    <property type="entry name" value="GLYOXALASE FAMILY PROTEIN"/>
    <property type="match status" value="1"/>
</dbReference>
<protein>
    <submittedName>
        <fullName evidence="2">Glyoxalase family protein</fullName>
    </submittedName>
</protein>
<comment type="caution">
    <text evidence="2">The sequence shown here is derived from an EMBL/GenBank/DDBJ whole genome shotgun (WGS) entry which is preliminary data.</text>
</comment>
<sequence>MVMDYVEFYAPELEREQAFMGTAFGWEFVDYGPDYRDIRQAGIGGGIERAAQAAPLIVLKADDLEAALAQVRAAGATITRDIFDFPGGRRFEFRTPAGTQMAVWCKAAE</sequence>
<gene>
    <name evidence="2" type="ORF">DC366_05580</name>
</gene>
<dbReference type="AlphaFoldDB" id="A0A2T7GAF9"/>
<name>A0A2T7GAF9_9RHOB</name>
<dbReference type="Proteomes" id="UP000244446">
    <property type="component" value="Unassembled WGS sequence"/>
</dbReference>
<dbReference type="Gene3D" id="3.10.180.10">
    <property type="entry name" value="2,3-Dihydroxybiphenyl 1,2-Dioxygenase, domain 1"/>
    <property type="match status" value="1"/>
</dbReference>
<dbReference type="InterPro" id="IPR004360">
    <property type="entry name" value="Glyas_Fos-R_dOase_dom"/>
</dbReference>
<reference evidence="2 3" key="1">
    <citation type="submission" date="2018-04" db="EMBL/GenBank/DDBJ databases">
        <title>Pelagivirga bohaiensis gen. nov., sp. nov., a bacterium isolated from the Bohai Sea.</title>
        <authorList>
            <person name="Ji X."/>
        </authorList>
    </citation>
    <scope>NUCLEOTIDE SEQUENCE [LARGE SCALE GENOMIC DNA]</scope>
    <source>
        <strain evidence="2 3">BH-SD19</strain>
    </source>
</reference>
<feature type="domain" description="VOC" evidence="1">
    <location>
        <begin position="2"/>
        <end position="106"/>
    </location>
</feature>
<keyword evidence="3" id="KW-1185">Reference proteome</keyword>
<accession>A0A2T7GAF9</accession>
<dbReference type="InterPro" id="IPR029068">
    <property type="entry name" value="Glyas_Bleomycin-R_OHBP_Dase"/>
</dbReference>
<dbReference type="InterPro" id="IPR037523">
    <property type="entry name" value="VOC_core"/>
</dbReference>
<dbReference type="PANTHER" id="PTHR33993">
    <property type="entry name" value="GLYOXALASE-RELATED"/>
    <property type="match status" value="1"/>
</dbReference>
<proteinExistence type="predicted"/>
<evidence type="ECO:0000259" key="1">
    <source>
        <dbReference type="PROSITE" id="PS51819"/>
    </source>
</evidence>
<dbReference type="OrthoDB" id="9792323at2"/>
<dbReference type="InterPro" id="IPR052164">
    <property type="entry name" value="Anthracycline_SecMetBiosynth"/>
</dbReference>
<dbReference type="PROSITE" id="PS51819">
    <property type="entry name" value="VOC"/>
    <property type="match status" value="1"/>
</dbReference>
<evidence type="ECO:0000313" key="2">
    <source>
        <dbReference type="EMBL" id="PVA11393.1"/>
    </source>
</evidence>
<organism evidence="2 3">
    <name type="scientific">Pelagivirga sediminicola</name>
    <dbReference type="NCBI Taxonomy" id="2170575"/>
    <lineage>
        <taxon>Bacteria</taxon>
        <taxon>Pseudomonadati</taxon>
        <taxon>Pseudomonadota</taxon>
        <taxon>Alphaproteobacteria</taxon>
        <taxon>Rhodobacterales</taxon>
        <taxon>Paracoccaceae</taxon>
        <taxon>Pelagivirga</taxon>
    </lineage>
</organism>
<dbReference type="EMBL" id="QCYH01000002">
    <property type="protein sequence ID" value="PVA11393.1"/>
    <property type="molecule type" value="Genomic_DNA"/>
</dbReference>
<dbReference type="SUPFAM" id="SSF54593">
    <property type="entry name" value="Glyoxalase/Bleomycin resistance protein/Dihydroxybiphenyl dioxygenase"/>
    <property type="match status" value="1"/>
</dbReference>
<dbReference type="Pfam" id="PF00903">
    <property type="entry name" value="Glyoxalase"/>
    <property type="match status" value="1"/>
</dbReference>
<evidence type="ECO:0000313" key="3">
    <source>
        <dbReference type="Proteomes" id="UP000244446"/>
    </source>
</evidence>